<evidence type="ECO:0000259" key="1">
    <source>
        <dbReference type="PROSITE" id="PS51335"/>
    </source>
</evidence>
<dbReference type="PROSITE" id="PS51335">
    <property type="entry name" value="ELMO"/>
    <property type="match status" value="1"/>
</dbReference>
<organism evidence="2">
    <name type="scientific">Noctiluca scintillans</name>
    <name type="common">Sea sparkle</name>
    <name type="synonym">Red tide dinoflagellate</name>
    <dbReference type="NCBI Taxonomy" id="2966"/>
    <lineage>
        <taxon>Eukaryota</taxon>
        <taxon>Sar</taxon>
        <taxon>Alveolata</taxon>
        <taxon>Dinophyceae</taxon>
        <taxon>Noctilucales</taxon>
        <taxon>Noctilucaceae</taxon>
        <taxon>Noctiluca</taxon>
    </lineage>
</organism>
<protein>
    <recommendedName>
        <fullName evidence="1">ELMO domain-containing protein</fullName>
    </recommendedName>
</protein>
<proteinExistence type="predicted"/>
<reference evidence="2" key="1">
    <citation type="submission" date="2021-01" db="EMBL/GenBank/DDBJ databases">
        <authorList>
            <person name="Corre E."/>
            <person name="Pelletier E."/>
            <person name="Niang G."/>
            <person name="Scheremetjew M."/>
            <person name="Finn R."/>
            <person name="Kale V."/>
            <person name="Holt S."/>
            <person name="Cochrane G."/>
            <person name="Meng A."/>
            <person name="Brown T."/>
            <person name="Cohen L."/>
        </authorList>
    </citation>
    <scope>NUCLEOTIDE SEQUENCE</scope>
</reference>
<dbReference type="AlphaFoldDB" id="A0A7S1AE48"/>
<dbReference type="InterPro" id="IPR050868">
    <property type="entry name" value="ELMO_domain-containing"/>
</dbReference>
<dbReference type="Pfam" id="PF04727">
    <property type="entry name" value="ELMO_CED12"/>
    <property type="match status" value="1"/>
</dbReference>
<feature type="domain" description="ELMO" evidence="1">
    <location>
        <begin position="55"/>
        <end position="234"/>
    </location>
</feature>
<sequence>MAQVPWCYVRSRITFHFCVCVKLFCAFMVCEPASALEDLQRRATERALNAPDLEDQLHRLSALLVAEPELHGSLTPSSCSTLPRWKRLGFQDEDPRKDLRTGRLALESLVYLVERYPMGASQMAMEAQESSLDYPFAVASINVTQRLARHLGLVRDAHHRCNMEHRAPKQVLDRFSVLLSRPSAGIDVFGELHAATMARLHICWRSMKRNDPWITIFDFPRALASTMHAVRCFMLKAPLESALEFRGLVQAEPFRQETTPEPSAKFFWNFIPTLMGFGTHPPTGETVEGTVPETIYF</sequence>
<dbReference type="InterPro" id="IPR006816">
    <property type="entry name" value="ELMO_dom"/>
</dbReference>
<dbReference type="PANTHER" id="PTHR12771">
    <property type="entry name" value="ENGULFMENT AND CELL MOTILITY"/>
    <property type="match status" value="1"/>
</dbReference>
<dbReference type="EMBL" id="HBFQ01036259">
    <property type="protein sequence ID" value="CAD8851228.1"/>
    <property type="molecule type" value="Transcribed_RNA"/>
</dbReference>
<evidence type="ECO:0000313" key="2">
    <source>
        <dbReference type="EMBL" id="CAD8851228.1"/>
    </source>
</evidence>
<accession>A0A7S1AE48</accession>
<gene>
    <name evidence="2" type="ORF">NSCI0253_LOCUS25578</name>
</gene>
<name>A0A7S1AE48_NOCSC</name>